<dbReference type="PANTHER" id="PTHR46353">
    <property type="entry name" value="ZINC FINGER PROTEIN 5"/>
    <property type="match status" value="1"/>
</dbReference>
<protein>
    <submittedName>
        <fullName evidence="3">Zinc finger protein 6-like</fullName>
    </submittedName>
</protein>
<dbReference type="InterPro" id="IPR036236">
    <property type="entry name" value="Znf_C2H2_sf"/>
</dbReference>
<dbReference type="Gene3D" id="3.30.160.60">
    <property type="entry name" value="Classic Zinc Finger"/>
    <property type="match status" value="1"/>
</dbReference>
<evidence type="ECO:0000259" key="2">
    <source>
        <dbReference type="PROSITE" id="PS50157"/>
    </source>
</evidence>
<dbReference type="AlphaFoldDB" id="A0AAQ3L236"/>
<dbReference type="Proteomes" id="UP001327560">
    <property type="component" value="Chromosome 8"/>
</dbReference>
<keyword evidence="1" id="KW-0862">Zinc</keyword>
<sequence>MEDIKYQAAAKTSAGPRLKLFGFHVADDENSTSGSVEARVAVDVSSSSSGCIAGGGDVRKYECQYCCREFANSQALGGHQNAHKKERQQLKRAHLHLHHRIAASRHSSSAGNFYHQPVASAFGPPPHFLSSPHPTPRLTPVVGPPVAAAGWFYYSRAAPPLQLSRVCVVPRALQDYNSRGGNGCRTRCYEDGRSTSGPAKPAVDGAEDSFGLDLHLSLAPAGT</sequence>
<reference evidence="3 4" key="1">
    <citation type="submission" date="2023-10" db="EMBL/GenBank/DDBJ databases">
        <title>Chromosome-scale genome assembly provides insights into flower coloration mechanisms of Canna indica.</title>
        <authorList>
            <person name="Li C."/>
        </authorList>
    </citation>
    <scope>NUCLEOTIDE SEQUENCE [LARGE SCALE GENOMIC DNA]</scope>
    <source>
        <tissue evidence="3">Flower</tissue>
    </source>
</reference>
<dbReference type="EMBL" id="CP136897">
    <property type="protein sequence ID" value="WOL17587.1"/>
    <property type="molecule type" value="Genomic_DNA"/>
</dbReference>
<name>A0AAQ3L236_9LILI</name>
<accession>A0AAQ3L236</accession>
<feature type="domain" description="C2H2-type" evidence="2">
    <location>
        <begin position="61"/>
        <end position="88"/>
    </location>
</feature>
<dbReference type="GO" id="GO:0008270">
    <property type="term" value="F:zinc ion binding"/>
    <property type="evidence" value="ECO:0007669"/>
    <property type="project" value="UniProtKB-KW"/>
</dbReference>
<keyword evidence="1" id="KW-0479">Metal-binding</keyword>
<evidence type="ECO:0000256" key="1">
    <source>
        <dbReference type="PROSITE-ProRule" id="PRU00042"/>
    </source>
</evidence>
<evidence type="ECO:0000313" key="4">
    <source>
        <dbReference type="Proteomes" id="UP001327560"/>
    </source>
</evidence>
<dbReference type="PROSITE" id="PS00028">
    <property type="entry name" value="ZINC_FINGER_C2H2_1"/>
    <property type="match status" value="1"/>
</dbReference>
<dbReference type="GO" id="GO:0005634">
    <property type="term" value="C:nucleus"/>
    <property type="evidence" value="ECO:0007669"/>
    <property type="project" value="TreeGrafter"/>
</dbReference>
<keyword evidence="1" id="KW-0863">Zinc-finger</keyword>
<evidence type="ECO:0000313" key="3">
    <source>
        <dbReference type="EMBL" id="WOL17587.1"/>
    </source>
</evidence>
<keyword evidence="4" id="KW-1185">Reference proteome</keyword>
<gene>
    <name evidence="3" type="ORF">Cni_G26380</name>
</gene>
<proteinExistence type="predicted"/>
<organism evidence="3 4">
    <name type="scientific">Canna indica</name>
    <name type="common">Indian-shot</name>
    <dbReference type="NCBI Taxonomy" id="4628"/>
    <lineage>
        <taxon>Eukaryota</taxon>
        <taxon>Viridiplantae</taxon>
        <taxon>Streptophyta</taxon>
        <taxon>Embryophyta</taxon>
        <taxon>Tracheophyta</taxon>
        <taxon>Spermatophyta</taxon>
        <taxon>Magnoliopsida</taxon>
        <taxon>Liliopsida</taxon>
        <taxon>Zingiberales</taxon>
        <taxon>Cannaceae</taxon>
        <taxon>Canna</taxon>
    </lineage>
</organism>
<dbReference type="GO" id="GO:0003700">
    <property type="term" value="F:DNA-binding transcription factor activity"/>
    <property type="evidence" value="ECO:0007669"/>
    <property type="project" value="TreeGrafter"/>
</dbReference>
<dbReference type="GO" id="GO:0000976">
    <property type="term" value="F:transcription cis-regulatory region binding"/>
    <property type="evidence" value="ECO:0007669"/>
    <property type="project" value="TreeGrafter"/>
</dbReference>
<dbReference type="PANTHER" id="PTHR46353:SF23">
    <property type="entry name" value="C2H2 ZINC FINGER-CONTAINING PROTEIN-RELATED"/>
    <property type="match status" value="1"/>
</dbReference>
<dbReference type="InterPro" id="IPR044299">
    <property type="entry name" value="GIS3/ZFP5/ZFP6"/>
</dbReference>
<dbReference type="SUPFAM" id="SSF57667">
    <property type="entry name" value="beta-beta-alpha zinc fingers"/>
    <property type="match status" value="1"/>
</dbReference>
<dbReference type="GO" id="GO:0010090">
    <property type="term" value="P:trichome morphogenesis"/>
    <property type="evidence" value="ECO:0007669"/>
    <property type="project" value="InterPro"/>
</dbReference>
<dbReference type="InterPro" id="IPR013087">
    <property type="entry name" value="Znf_C2H2_type"/>
</dbReference>
<dbReference type="GO" id="GO:0009736">
    <property type="term" value="P:cytokinin-activated signaling pathway"/>
    <property type="evidence" value="ECO:0007669"/>
    <property type="project" value="TreeGrafter"/>
</dbReference>
<dbReference type="PROSITE" id="PS50157">
    <property type="entry name" value="ZINC_FINGER_C2H2_2"/>
    <property type="match status" value="1"/>
</dbReference>
<dbReference type="GO" id="GO:0009740">
    <property type="term" value="P:gibberellic acid mediated signaling pathway"/>
    <property type="evidence" value="ECO:0007669"/>
    <property type="project" value="TreeGrafter"/>
</dbReference>